<dbReference type="Gene3D" id="3.30.70.1290">
    <property type="entry name" value="Transposase IS200-like"/>
    <property type="match status" value="1"/>
</dbReference>
<dbReference type="OrthoDB" id="9788881at2"/>
<dbReference type="EMBL" id="SDHY01000005">
    <property type="protein sequence ID" value="RXK48224.1"/>
    <property type="molecule type" value="Genomic_DNA"/>
</dbReference>
<dbReference type="PANTHER" id="PTHR34322">
    <property type="entry name" value="TRANSPOSASE, Y1_TNP DOMAIN-CONTAINING"/>
    <property type="match status" value="1"/>
</dbReference>
<dbReference type="GO" id="GO:0004803">
    <property type="term" value="F:transposase activity"/>
    <property type="evidence" value="ECO:0007669"/>
    <property type="project" value="InterPro"/>
</dbReference>
<dbReference type="InterPro" id="IPR002686">
    <property type="entry name" value="Transposase_17"/>
</dbReference>
<dbReference type="SMART" id="SM01321">
    <property type="entry name" value="Y1_Tnp"/>
    <property type="match status" value="1"/>
</dbReference>
<dbReference type="PANTHER" id="PTHR34322:SF2">
    <property type="entry name" value="TRANSPOSASE IS200-LIKE DOMAIN-CONTAINING PROTEIN"/>
    <property type="match status" value="1"/>
</dbReference>
<reference evidence="2 3" key="1">
    <citation type="submission" date="2019-01" db="EMBL/GenBank/DDBJ databases">
        <title>Cytophagaceae bacterium strain CAR-16.</title>
        <authorList>
            <person name="Chen W.-M."/>
        </authorList>
    </citation>
    <scope>NUCLEOTIDE SEQUENCE [LARGE SCALE GENOMIC DNA]</scope>
    <source>
        <strain evidence="2 3">CAR-16</strain>
    </source>
</reference>
<name>A0A4Q1BYN6_9BACT</name>
<dbReference type="AlphaFoldDB" id="A0A4Q1BYN6"/>
<keyword evidence="3" id="KW-1185">Reference proteome</keyword>
<dbReference type="InterPro" id="IPR036515">
    <property type="entry name" value="Transposase_17_sf"/>
</dbReference>
<gene>
    <name evidence="2" type="ORF">ESB04_09255</name>
</gene>
<dbReference type="Proteomes" id="UP000289455">
    <property type="component" value="Unassembled WGS sequence"/>
</dbReference>
<evidence type="ECO:0000313" key="3">
    <source>
        <dbReference type="Proteomes" id="UP000289455"/>
    </source>
</evidence>
<sequence>MAYLEHYYTQFQPGEYYHIYNRGVDKKSIFKSRSNYSFFLRQWCKYLEGYLGVIAYSLNDNHFHFLVQVNYFSESDLEGKTVHQLVVSRLKKFFQSYAMAFNKQQGRVGTLFQTPFKRALVEKLEDLSTLIAYIHLNPQKHGLTSNFRNWDWSSYKKVLQFKKSLIEKEFVLEWFGGKK</sequence>
<dbReference type="GO" id="GO:0006313">
    <property type="term" value="P:DNA transposition"/>
    <property type="evidence" value="ECO:0007669"/>
    <property type="project" value="InterPro"/>
</dbReference>
<feature type="domain" description="Transposase IS200-like" evidence="1">
    <location>
        <begin position="12"/>
        <end position="137"/>
    </location>
</feature>
<evidence type="ECO:0000259" key="1">
    <source>
        <dbReference type="SMART" id="SM01321"/>
    </source>
</evidence>
<organism evidence="2 3">
    <name type="scientific">Aquirufa rosea</name>
    <dbReference type="NCBI Taxonomy" id="2509241"/>
    <lineage>
        <taxon>Bacteria</taxon>
        <taxon>Pseudomonadati</taxon>
        <taxon>Bacteroidota</taxon>
        <taxon>Cytophagia</taxon>
        <taxon>Cytophagales</taxon>
        <taxon>Flectobacillaceae</taxon>
        <taxon>Aquirufa</taxon>
    </lineage>
</organism>
<dbReference type="RefSeq" id="WP_129027454.1">
    <property type="nucleotide sequence ID" value="NZ_SDHY01000005.1"/>
</dbReference>
<protein>
    <recommendedName>
        <fullName evidence="1">Transposase IS200-like domain-containing protein</fullName>
    </recommendedName>
</protein>
<evidence type="ECO:0000313" key="2">
    <source>
        <dbReference type="EMBL" id="RXK48224.1"/>
    </source>
</evidence>
<dbReference type="SUPFAM" id="SSF143422">
    <property type="entry name" value="Transposase IS200-like"/>
    <property type="match status" value="1"/>
</dbReference>
<proteinExistence type="predicted"/>
<comment type="caution">
    <text evidence="2">The sequence shown here is derived from an EMBL/GenBank/DDBJ whole genome shotgun (WGS) entry which is preliminary data.</text>
</comment>
<dbReference type="GO" id="GO:0003677">
    <property type="term" value="F:DNA binding"/>
    <property type="evidence" value="ECO:0007669"/>
    <property type="project" value="InterPro"/>
</dbReference>
<accession>A0A4Q1BYN6</accession>